<sequence length="70" mass="7999">MLNFNEFHKTSLLHSDIWIPGTITLFHFFAPSFQLIQQHISFRHLILTNQIPFVGKLGSSFHGKPGSSFS</sequence>
<reference evidence="1 2" key="1">
    <citation type="journal article" date="2015" name="Phytopathology">
        <title>Genomes of Candidatus Liberibacter solanacearum haplotype A from New Zealand and the USA suggest significant genome plasticity in the species.</title>
        <authorList>
            <person name="Thompson S.M."/>
            <person name="Johnson C.P."/>
            <person name="Lu A.Y."/>
            <person name="Frampton R.A."/>
            <person name="Sullivan K.L."/>
            <person name="Fiers M.W."/>
            <person name="Crowhurst R.N."/>
            <person name="Pitman A.R."/>
            <person name="Scott I."/>
            <person name="Gudmestad N.C."/>
            <person name="Smith G.R."/>
        </authorList>
    </citation>
    <scope>NUCLEOTIDE SEQUENCE [LARGE SCALE GENOMIC DNA]</scope>
    <source>
        <strain evidence="1 2">LsoNZ1</strain>
    </source>
</reference>
<evidence type="ECO:0000313" key="2">
    <source>
        <dbReference type="Proteomes" id="UP000033731"/>
    </source>
</evidence>
<name>A0A0F4VPN3_9HYPH</name>
<dbReference type="AlphaFoldDB" id="A0A0F4VPN3"/>
<protein>
    <submittedName>
        <fullName evidence="1">Uncharacterized protein</fullName>
    </submittedName>
</protein>
<accession>A0A0F4VPN3</accession>
<dbReference type="PATRIC" id="fig|556287.9.peg.244"/>
<dbReference type="Proteomes" id="UP000033731">
    <property type="component" value="Unassembled WGS sequence"/>
</dbReference>
<gene>
    <name evidence="1" type="ORF">DJ66_0231</name>
</gene>
<comment type="caution">
    <text evidence="1">The sequence shown here is derived from an EMBL/GenBank/DDBJ whole genome shotgun (WGS) entry which is preliminary data.</text>
</comment>
<evidence type="ECO:0000313" key="1">
    <source>
        <dbReference type="EMBL" id="KJZ82622.1"/>
    </source>
</evidence>
<organism evidence="1 2">
    <name type="scientific">Candidatus Liberibacter solanacearum</name>
    <dbReference type="NCBI Taxonomy" id="556287"/>
    <lineage>
        <taxon>Bacteria</taxon>
        <taxon>Pseudomonadati</taxon>
        <taxon>Pseudomonadota</taxon>
        <taxon>Alphaproteobacteria</taxon>
        <taxon>Hyphomicrobiales</taxon>
        <taxon>Rhizobiaceae</taxon>
        <taxon>Liberibacter</taxon>
    </lineage>
</organism>
<dbReference type="EMBL" id="JMTK01000001">
    <property type="protein sequence ID" value="KJZ82622.1"/>
    <property type="molecule type" value="Genomic_DNA"/>
</dbReference>
<proteinExistence type="predicted"/>
<keyword evidence="2" id="KW-1185">Reference proteome</keyword>